<proteinExistence type="inferred from homology"/>
<dbReference type="Pfam" id="PF04765">
    <property type="entry name" value="TOD1_MUCI70"/>
    <property type="match status" value="1"/>
</dbReference>
<keyword evidence="3" id="KW-0732">Signal</keyword>
<dbReference type="InterPro" id="IPR048354">
    <property type="entry name" value="TOD1_MUCI70_glycTrfase_dom"/>
</dbReference>
<feature type="chain" id="PRO_5023915054" description="TOD1/MUCI70 glycosyltransferase-like domain-containing protein" evidence="3">
    <location>
        <begin position="24"/>
        <end position="757"/>
    </location>
</feature>
<dbReference type="SUPFAM" id="SSF55136">
    <property type="entry name" value="Probable bacterial effector-binding domain"/>
    <property type="match status" value="1"/>
</dbReference>
<dbReference type="Proteomes" id="UP000324897">
    <property type="component" value="Unassembled WGS sequence"/>
</dbReference>
<dbReference type="FunFam" id="3.20.80.10:FF:000002">
    <property type="entry name" value="Heme-binding protein 2"/>
    <property type="match status" value="1"/>
</dbReference>
<dbReference type="PANTHER" id="PTHR12956:SF13">
    <property type="entry name" value="ALKALINE CERAMIDASE TOD1"/>
    <property type="match status" value="1"/>
</dbReference>
<feature type="compositionally biased region" description="Basic residues" evidence="2">
    <location>
        <begin position="229"/>
        <end position="238"/>
    </location>
</feature>
<feature type="domain" description="TOD1/MUCI70 glycosyltransferase-like" evidence="4">
    <location>
        <begin position="455"/>
        <end position="716"/>
    </location>
</feature>
<feature type="region of interest" description="Disordered" evidence="2">
    <location>
        <begin position="226"/>
        <end position="247"/>
    </location>
</feature>
<dbReference type="PANTHER" id="PTHR12956">
    <property type="entry name" value="ALKALINE CERAMIDASE-RELATED"/>
    <property type="match status" value="1"/>
</dbReference>
<dbReference type="InterPro" id="IPR006917">
    <property type="entry name" value="SOUL_heme-bd"/>
</dbReference>
<reference evidence="5 6" key="1">
    <citation type="journal article" date="2019" name="Sci. Rep.">
        <title>A high-quality genome of Eragrostis curvula grass provides insights into Poaceae evolution and supports new strategies to enhance forage quality.</title>
        <authorList>
            <person name="Carballo J."/>
            <person name="Santos B.A.C.M."/>
            <person name="Zappacosta D."/>
            <person name="Garbus I."/>
            <person name="Selva J.P."/>
            <person name="Gallo C.A."/>
            <person name="Diaz A."/>
            <person name="Albertini E."/>
            <person name="Caccamo M."/>
            <person name="Echenique V."/>
        </authorList>
    </citation>
    <scope>NUCLEOTIDE SEQUENCE [LARGE SCALE GENOMIC DNA]</scope>
    <source>
        <strain evidence="6">cv. Victoria</strain>
        <tissue evidence="5">Leaf</tissue>
    </source>
</reference>
<accession>A0A5J9UI50</accession>
<evidence type="ECO:0000256" key="1">
    <source>
        <dbReference type="ARBA" id="ARBA00009817"/>
    </source>
</evidence>
<dbReference type="EMBL" id="RWGY01000026">
    <property type="protein sequence ID" value="TVU22840.1"/>
    <property type="molecule type" value="Genomic_DNA"/>
</dbReference>
<evidence type="ECO:0000313" key="6">
    <source>
        <dbReference type="Proteomes" id="UP000324897"/>
    </source>
</evidence>
<comment type="similarity">
    <text evidence="1">Belongs to the HEBP family.</text>
</comment>
<evidence type="ECO:0000313" key="5">
    <source>
        <dbReference type="EMBL" id="TVU22840.1"/>
    </source>
</evidence>
<dbReference type="Gramene" id="TVU22840">
    <property type="protein sequence ID" value="TVU22840"/>
    <property type="gene ID" value="EJB05_32560"/>
</dbReference>
<name>A0A5J9UI50_9POAL</name>
<dbReference type="Gene3D" id="3.20.80.10">
    <property type="entry name" value="Regulatory factor, effector binding domain"/>
    <property type="match status" value="1"/>
</dbReference>
<comment type="caution">
    <text evidence="5">The sequence shown here is derived from an EMBL/GenBank/DDBJ whole genome shotgun (WGS) entry which is preliminary data.</text>
</comment>
<evidence type="ECO:0000259" key="4">
    <source>
        <dbReference type="Pfam" id="PF04765"/>
    </source>
</evidence>
<evidence type="ECO:0000256" key="2">
    <source>
        <dbReference type="SAM" id="MobiDB-lite"/>
    </source>
</evidence>
<feature type="signal peptide" evidence="3">
    <location>
        <begin position="1"/>
        <end position="23"/>
    </location>
</feature>
<organism evidence="5 6">
    <name type="scientific">Eragrostis curvula</name>
    <name type="common">weeping love grass</name>
    <dbReference type="NCBI Taxonomy" id="38414"/>
    <lineage>
        <taxon>Eukaryota</taxon>
        <taxon>Viridiplantae</taxon>
        <taxon>Streptophyta</taxon>
        <taxon>Embryophyta</taxon>
        <taxon>Tracheophyta</taxon>
        <taxon>Spermatophyta</taxon>
        <taxon>Magnoliopsida</taxon>
        <taxon>Liliopsida</taxon>
        <taxon>Poales</taxon>
        <taxon>Poaceae</taxon>
        <taxon>PACMAD clade</taxon>
        <taxon>Chloridoideae</taxon>
        <taxon>Eragrostideae</taxon>
        <taxon>Eragrostidinae</taxon>
        <taxon>Eragrostis</taxon>
    </lineage>
</organism>
<protein>
    <recommendedName>
        <fullName evidence="4">TOD1/MUCI70 glycosyltransferase-like domain-containing protein</fullName>
    </recommendedName>
</protein>
<evidence type="ECO:0000256" key="3">
    <source>
        <dbReference type="SAM" id="SignalP"/>
    </source>
</evidence>
<gene>
    <name evidence="5" type="ORF">EJB05_32560</name>
</gene>
<dbReference type="Pfam" id="PF04832">
    <property type="entry name" value="SOUL"/>
    <property type="match status" value="1"/>
</dbReference>
<dbReference type="InterPro" id="IPR011256">
    <property type="entry name" value="Reg_factor_effector_dom_sf"/>
</dbReference>
<dbReference type="AlphaFoldDB" id="A0A5J9UI50"/>
<sequence>MARRSFALLVVVTALLAVAAAAAVPPSCERIECPAYKVVDSANGFEIRRYTDAMWVSTSPIEDISFVAATRTGFLQLFNYIQGKNAYNETIEMTAPVLTEVSPSDGPFCVSSFVVSFYVPAKNQADPPPADGLRVRRWAGARYAAVRRFGGFVADADVGEQAARLDASLQGTRWAAAVNEARRADPKSAYTVAQYNSPFEFSGRVNEIWMLFDGAEKDAASGMHVSTLARKRRRKPKPSNHTSKTANRMGCVRVRSPPVLQSKLLCLSLLYLLTTLPLAVYVSFSDPDRRCALLPFPSRASTAGVKALFEYPPGYGEHKHALTVPRALCSNPVVFAGYKTALEEINGLCRNLSESHASPVLRYQKGTRDSFAGNLSADERRSFFSHTDSEVEIPCGFFKKFPLREVGEFVDQIYIRYRVMFTIVAFSSRNIVAQLFPAIAMIIPSNASQQLLEKVMVSDRLAMEKCSGVVVASAIFNDYDKIRQPKGLGSETLRTTCFFMFVDDATHRVLARQGVMAEDEHGGATTVGAWRVARLRAGEPPYENPAMNGVVAKHLLHRLFPNARFSVWVDAKMQLTVDPLLLVPSLLVGKGVDMAVSRHPFNLHTMEEAIATARWSKWGDVESIRVQMETYCENGLQPWSPNKLPYPSDVPDTAIIIRRHGLASNLFSCLLFNELEAFNPRDQLAFAYVRDQMTPKVSINMFEVEVFEHIAVEYRHNLKRGDTGGGKQGITRMASSRDISGSSCEKYLMKMWGESTE</sequence>
<dbReference type="InterPro" id="IPR006852">
    <property type="entry name" value="TOD1_MUCI70"/>
</dbReference>
<dbReference type="OrthoDB" id="1905162at2759"/>
<keyword evidence="6" id="KW-1185">Reference proteome</keyword>